<dbReference type="Gene3D" id="3.20.20.190">
    <property type="entry name" value="Phosphatidylinositol (PI) phosphodiesterase"/>
    <property type="match status" value="1"/>
</dbReference>
<dbReference type="PANTHER" id="PTHR35518:SF2">
    <property type="entry name" value="MAINTENANCE OF TELOMERE CAPPING PROTEIN 6"/>
    <property type="match status" value="1"/>
</dbReference>
<name>A0A024GMD2_9STRA</name>
<dbReference type="STRING" id="65357.A0A024GMD2"/>
<dbReference type="SUPFAM" id="SSF51695">
    <property type="entry name" value="PLC-like phosphodiesterases"/>
    <property type="match status" value="1"/>
</dbReference>
<evidence type="ECO:0000313" key="6">
    <source>
        <dbReference type="EMBL" id="CCI47902.1"/>
    </source>
</evidence>
<sequence length="377" mass="43355">MQRSYVFYFQLLLQAAFFGSLYASKSEVKHINDQEDEFENYRSIPAGVHCREFALIYRDGHTVTVCVGGSVKMDKWIDSALSLQRLLSYRRDICTTQIIGSKSSGNSMFYGYGATDHLYPDKSSKNYYQTSSQLFSIKDQLQLGVRFLELNVHFVQDAIKIANCNVNGESGCKEEYNGVPVENFQRVESLLQEIADWLKTNRNEFVFVIFNGVEGLNDNNQVGTLIGHIRGNFDDSMIYRPLDRPIDQKWPSTFDLLRKEKHIMFLTELDYSGYDYGYFFLKKSVCNWTENTPPLSDFPSCKFKKSGINAKKLYGNIDRVVSSELHFGEKDSNGHVGWNMYPLNETRIPNMVRCGVNVVSPDNITPARMEKRTWQFG</sequence>
<evidence type="ECO:0000256" key="2">
    <source>
        <dbReference type="ARBA" id="ARBA00022692"/>
    </source>
</evidence>
<keyword evidence="2" id="KW-0812">Transmembrane</keyword>
<evidence type="ECO:0000313" key="7">
    <source>
        <dbReference type="Proteomes" id="UP000053237"/>
    </source>
</evidence>
<evidence type="ECO:0008006" key="8">
    <source>
        <dbReference type="Google" id="ProtNLM"/>
    </source>
</evidence>
<protein>
    <recommendedName>
        <fullName evidence="8">Phosphatidylinositol-specific phospholipase C X domain-containing protein</fullName>
    </recommendedName>
</protein>
<dbReference type="OrthoDB" id="7984201at2759"/>
<proteinExistence type="predicted"/>
<organism evidence="6 7">
    <name type="scientific">Albugo candida</name>
    <dbReference type="NCBI Taxonomy" id="65357"/>
    <lineage>
        <taxon>Eukaryota</taxon>
        <taxon>Sar</taxon>
        <taxon>Stramenopiles</taxon>
        <taxon>Oomycota</taxon>
        <taxon>Peronosporomycetes</taxon>
        <taxon>Albuginales</taxon>
        <taxon>Albuginaceae</taxon>
        <taxon>Albugo</taxon>
    </lineage>
</organism>
<evidence type="ECO:0000256" key="3">
    <source>
        <dbReference type="ARBA" id="ARBA00022989"/>
    </source>
</evidence>
<dbReference type="InterPro" id="IPR051008">
    <property type="entry name" value="Telomere_Capping_Maintenance"/>
</dbReference>
<keyword evidence="7" id="KW-1185">Reference proteome</keyword>
<dbReference type="EMBL" id="CAIX01000194">
    <property type="protein sequence ID" value="CCI47902.1"/>
    <property type="molecule type" value="Genomic_DNA"/>
</dbReference>
<keyword evidence="3" id="KW-1133">Transmembrane helix</keyword>
<dbReference type="InParanoid" id="A0A024GMD2"/>
<feature type="signal peptide" evidence="5">
    <location>
        <begin position="1"/>
        <end position="23"/>
    </location>
</feature>
<keyword evidence="4" id="KW-0472">Membrane</keyword>
<evidence type="ECO:0000256" key="1">
    <source>
        <dbReference type="ARBA" id="ARBA00004370"/>
    </source>
</evidence>
<gene>
    <name evidence="6" type="ORF">BN9_089450</name>
</gene>
<comment type="caution">
    <text evidence="6">The sequence shown here is derived from an EMBL/GenBank/DDBJ whole genome shotgun (WGS) entry which is preliminary data.</text>
</comment>
<dbReference type="Proteomes" id="UP000053237">
    <property type="component" value="Unassembled WGS sequence"/>
</dbReference>
<evidence type="ECO:0000256" key="4">
    <source>
        <dbReference type="ARBA" id="ARBA00023136"/>
    </source>
</evidence>
<dbReference type="AlphaFoldDB" id="A0A024GMD2"/>
<dbReference type="GO" id="GO:0008081">
    <property type="term" value="F:phosphoric diester hydrolase activity"/>
    <property type="evidence" value="ECO:0007669"/>
    <property type="project" value="InterPro"/>
</dbReference>
<dbReference type="InterPro" id="IPR017946">
    <property type="entry name" value="PLC-like_Pdiesterase_TIM-brl"/>
</dbReference>
<feature type="chain" id="PRO_5001529572" description="Phosphatidylinositol-specific phospholipase C X domain-containing protein" evidence="5">
    <location>
        <begin position="24"/>
        <end position="377"/>
    </location>
</feature>
<comment type="subcellular location">
    <subcellularLocation>
        <location evidence="1">Membrane</location>
    </subcellularLocation>
</comment>
<dbReference type="PROSITE" id="PS50007">
    <property type="entry name" value="PIPLC_X_DOMAIN"/>
    <property type="match status" value="1"/>
</dbReference>
<dbReference type="Pfam" id="PF26146">
    <property type="entry name" value="PI-PLC_X"/>
    <property type="match status" value="1"/>
</dbReference>
<keyword evidence="5" id="KW-0732">Signal</keyword>
<reference evidence="6 7" key="1">
    <citation type="submission" date="2012-05" db="EMBL/GenBank/DDBJ databases">
        <title>Recombination and specialization in a pathogen metapopulation.</title>
        <authorList>
            <person name="Gardiner A."/>
            <person name="Kemen E."/>
            <person name="Schultz-Larsen T."/>
            <person name="MacLean D."/>
            <person name="Van Oosterhout C."/>
            <person name="Jones J.D.G."/>
        </authorList>
    </citation>
    <scope>NUCLEOTIDE SEQUENCE [LARGE SCALE GENOMIC DNA]</scope>
    <source>
        <strain evidence="6 7">Ac Nc2</strain>
    </source>
</reference>
<dbReference type="PANTHER" id="PTHR35518">
    <property type="entry name" value="MAINTENANCE OF TELOMOERE CAPPING"/>
    <property type="match status" value="1"/>
</dbReference>
<accession>A0A024GMD2</accession>
<dbReference type="GO" id="GO:0006629">
    <property type="term" value="P:lipid metabolic process"/>
    <property type="evidence" value="ECO:0007669"/>
    <property type="project" value="InterPro"/>
</dbReference>
<dbReference type="GO" id="GO:0016020">
    <property type="term" value="C:membrane"/>
    <property type="evidence" value="ECO:0007669"/>
    <property type="project" value="UniProtKB-SubCell"/>
</dbReference>
<evidence type="ECO:0000256" key="5">
    <source>
        <dbReference type="SAM" id="SignalP"/>
    </source>
</evidence>